<dbReference type="EMBL" id="CP097511">
    <property type="protein sequence ID" value="URE43195.1"/>
    <property type="molecule type" value="Genomic_DNA"/>
</dbReference>
<gene>
    <name evidence="1" type="ORF">MUK42_11883</name>
</gene>
<dbReference type="OrthoDB" id="1716531at2759"/>
<evidence type="ECO:0000313" key="2">
    <source>
        <dbReference type="Proteomes" id="UP001055439"/>
    </source>
</evidence>
<reference evidence="1" key="1">
    <citation type="submission" date="2022-05" db="EMBL/GenBank/DDBJ databases">
        <title>The Musa troglodytarum L. genome provides insights into the mechanism of non-climacteric behaviour and enrichment of carotenoids.</title>
        <authorList>
            <person name="Wang J."/>
        </authorList>
    </citation>
    <scope>NUCLEOTIDE SEQUENCE</scope>
    <source>
        <tissue evidence="1">Leaf</tissue>
    </source>
</reference>
<evidence type="ECO:0000313" key="1">
    <source>
        <dbReference type="EMBL" id="URE43195.1"/>
    </source>
</evidence>
<organism evidence="1 2">
    <name type="scientific">Musa troglodytarum</name>
    <name type="common">fe'i banana</name>
    <dbReference type="NCBI Taxonomy" id="320322"/>
    <lineage>
        <taxon>Eukaryota</taxon>
        <taxon>Viridiplantae</taxon>
        <taxon>Streptophyta</taxon>
        <taxon>Embryophyta</taxon>
        <taxon>Tracheophyta</taxon>
        <taxon>Spermatophyta</taxon>
        <taxon>Magnoliopsida</taxon>
        <taxon>Liliopsida</taxon>
        <taxon>Zingiberales</taxon>
        <taxon>Musaceae</taxon>
        <taxon>Musa</taxon>
    </lineage>
</organism>
<name>A0A9E7HZT4_9LILI</name>
<sequence length="63" mass="6652">MSSPAEFYNSLPPVSKAYDTRCLLTTAGWVTNLSSDAAGHSLDSIAAASIHTHLKFQGPNSLC</sequence>
<dbReference type="Proteomes" id="UP001055439">
    <property type="component" value="Chromosome 9"/>
</dbReference>
<protein>
    <submittedName>
        <fullName evidence="1">Uncharacterized protein</fullName>
    </submittedName>
</protein>
<accession>A0A9E7HZT4</accession>
<proteinExistence type="predicted"/>
<dbReference type="AlphaFoldDB" id="A0A9E7HZT4"/>
<keyword evidence="2" id="KW-1185">Reference proteome</keyword>